<protein>
    <submittedName>
        <fullName evidence="1">Uncharacterized protein</fullName>
    </submittedName>
</protein>
<gene>
    <name evidence="1" type="ORF">BJP41_06075</name>
</gene>
<sequence length="81" mass="9110">MPMPSTSSSDSNYGPHFVIENSFDFSQYQDIFIKTKDKIGNINLLSKYYNNNGLCIALSVRYVIEERNFGLGGAVKAIFYG</sequence>
<dbReference type="AlphaFoldDB" id="A0A2D3SXJ8"/>
<name>A0A2D3SXJ8_9ENTR</name>
<dbReference type="Proteomes" id="UP000230008">
    <property type="component" value="Chromosome"/>
</dbReference>
<proteinExistence type="predicted"/>
<dbReference type="RefSeq" id="WP_015873711.1">
    <property type="nucleotide sequence ID" value="NZ_CADIJH010000004.1"/>
</dbReference>
<dbReference type="EMBL" id="CP017606">
    <property type="protein sequence ID" value="ATW29965.1"/>
    <property type="molecule type" value="Genomic_DNA"/>
</dbReference>
<organism evidence="1 2">
    <name type="scientific">Candidatus Williamhamiltonella defendens</name>
    <dbReference type="NCBI Taxonomy" id="138072"/>
    <lineage>
        <taxon>Bacteria</taxon>
        <taxon>Pseudomonadati</taxon>
        <taxon>Pseudomonadota</taxon>
        <taxon>Gammaproteobacteria</taxon>
        <taxon>Enterobacterales</taxon>
        <taxon>Enterobacteriaceae</taxon>
        <taxon>aphid secondary symbionts</taxon>
        <taxon>Candidatus Williamhamiltonella</taxon>
    </lineage>
</organism>
<reference evidence="2" key="1">
    <citation type="submission" date="2016-10" db="EMBL/GenBank/DDBJ databases">
        <authorList>
            <person name="Chevignon G."/>
        </authorList>
    </citation>
    <scope>NUCLEOTIDE SEQUENCE [LARGE SCALE GENOMIC DNA]</scope>
    <source>
        <strain evidence="2">A2C</strain>
    </source>
</reference>
<evidence type="ECO:0000313" key="2">
    <source>
        <dbReference type="Proteomes" id="UP000230008"/>
    </source>
</evidence>
<reference evidence="2" key="2">
    <citation type="submission" date="2017-11" db="EMBL/GenBank/DDBJ databases">
        <title>PacBio sequencing of new strain of the secondary endosymbiont Candidatus Hamiltonella defensa.</title>
        <authorList>
            <person name="Strand M.R."/>
            <person name="Oliver K."/>
        </authorList>
    </citation>
    <scope>NUCLEOTIDE SEQUENCE [LARGE SCALE GENOMIC DNA]</scope>
    <source>
        <strain evidence="2">A2C</strain>
    </source>
</reference>
<dbReference type="GeneID" id="66260968"/>
<accession>A0A2D3SXJ8</accession>
<evidence type="ECO:0000313" key="1">
    <source>
        <dbReference type="EMBL" id="ATW29965.1"/>
    </source>
</evidence>